<sequence>MADEPPTDGAAAVDPMAREDLRGHLEQFAGADRVTESGNGTLAVEFSGSTYFLVDPDGRVEGGMPLHGFDGPADELQFDHEHGEIHVSAGDGAVSYTFRRPSR</sequence>
<evidence type="ECO:0000313" key="1">
    <source>
        <dbReference type="EMBL" id="MDS0283116.1"/>
    </source>
</evidence>
<dbReference type="RefSeq" id="WP_310900952.1">
    <property type="nucleotide sequence ID" value="NZ_JAMQOS010000004.1"/>
</dbReference>
<reference evidence="1 2" key="1">
    <citation type="submission" date="2022-06" db="EMBL/GenBank/DDBJ databases">
        <title>Halomicroarcula sp. a new haloarchaeum isolate from saline soil.</title>
        <authorList>
            <person name="Strakova D."/>
            <person name="Galisteo C."/>
            <person name="Sanchez-Porro C."/>
            <person name="Ventosa A."/>
        </authorList>
    </citation>
    <scope>NUCLEOTIDE SEQUENCE [LARGE SCALE GENOMIC DNA]</scope>
    <source>
        <strain evidence="1 2">S3CR25-11</strain>
    </source>
</reference>
<comment type="caution">
    <text evidence="1">The sequence shown here is derived from an EMBL/GenBank/DDBJ whole genome shotgun (WGS) entry which is preliminary data.</text>
</comment>
<dbReference type="EMBL" id="JAMQOS010000004">
    <property type="protein sequence ID" value="MDS0283116.1"/>
    <property type="molecule type" value="Genomic_DNA"/>
</dbReference>
<evidence type="ECO:0000313" key="2">
    <source>
        <dbReference type="Proteomes" id="UP001268864"/>
    </source>
</evidence>
<protein>
    <submittedName>
        <fullName evidence="1">Uncharacterized protein</fullName>
    </submittedName>
</protein>
<dbReference type="Proteomes" id="UP001268864">
    <property type="component" value="Unassembled WGS sequence"/>
</dbReference>
<keyword evidence="2" id="KW-1185">Reference proteome</keyword>
<accession>A0ABU2FSI6</accession>
<proteinExistence type="predicted"/>
<name>A0ABU2FSI6_9EURY</name>
<organism evidence="1 2">
    <name type="scientific">Haloarcula onubensis</name>
    <dbReference type="NCBI Taxonomy" id="2950539"/>
    <lineage>
        <taxon>Archaea</taxon>
        <taxon>Methanobacteriati</taxon>
        <taxon>Methanobacteriota</taxon>
        <taxon>Stenosarchaea group</taxon>
        <taxon>Halobacteria</taxon>
        <taxon>Halobacteriales</taxon>
        <taxon>Haloarculaceae</taxon>
        <taxon>Haloarcula</taxon>
    </lineage>
</organism>
<gene>
    <name evidence="1" type="ORF">NDI86_13365</name>
</gene>